<keyword evidence="4" id="KW-1185">Reference proteome</keyword>
<organism evidence="3 4">
    <name type="scientific">Penicillium cinerascens</name>
    <dbReference type="NCBI Taxonomy" id="70096"/>
    <lineage>
        <taxon>Eukaryota</taxon>
        <taxon>Fungi</taxon>
        <taxon>Dikarya</taxon>
        <taxon>Ascomycota</taxon>
        <taxon>Pezizomycotina</taxon>
        <taxon>Eurotiomycetes</taxon>
        <taxon>Eurotiomycetidae</taxon>
        <taxon>Eurotiales</taxon>
        <taxon>Aspergillaceae</taxon>
        <taxon>Penicillium</taxon>
    </lineage>
</organism>
<evidence type="ECO:0000313" key="3">
    <source>
        <dbReference type="EMBL" id="KAJ5215350.1"/>
    </source>
</evidence>
<keyword evidence="3" id="KW-0548">Nucleotidyltransferase</keyword>
<feature type="region of interest" description="Disordered" evidence="1">
    <location>
        <begin position="53"/>
        <end position="78"/>
    </location>
</feature>
<dbReference type="Gene3D" id="3.60.10.10">
    <property type="entry name" value="Endonuclease/exonuclease/phosphatase"/>
    <property type="match status" value="1"/>
</dbReference>
<name>A0A9W9N8Q2_9EURO</name>
<keyword evidence="3" id="KW-0808">Transferase</keyword>
<dbReference type="GO" id="GO:0003964">
    <property type="term" value="F:RNA-directed DNA polymerase activity"/>
    <property type="evidence" value="ECO:0007669"/>
    <property type="project" value="UniProtKB-KW"/>
</dbReference>
<reference evidence="3" key="2">
    <citation type="journal article" date="2023" name="IMA Fungus">
        <title>Comparative genomic study of the Penicillium genus elucidates a diverse pangenome and 15 lateral gene transfer events.</title>
        <authorList>
            <person name="Petersen C."/>
            <person name="Sorensen T."/>
            <person name="Nielsen M.R."/>
            <person name="Sondergaard T.E."/>
            <person name="Sorensen J.L."/>
            <person name="Fitzpatrick D.A."/>
            <person name="Frisvad J.C."/>
            <person name="Nielsen K.L."/>
        </authorList>
    </citation>
    <scope>NUCLEOTIDE SEQUENCE</scope>
    <source>
        <strain evidence="3">IBT 15544</strain>
    </source>
</reference>
<feature type="compositionally biased region" description="Polar residues" evidence="1">
    <location>
        <begin position="53"/>
        <end position="71"/>
    </location>
</feature>
<proteinExistence type="predicted"/>
<dbReference type="InterPro" id="IPR005135">
    <property type="entry name" value="Endo/exonuclease/phosphatase"/>
</dbReference>
<dbReference type="SUPFAM" id="SSF56219">
    <property type="entry name" value="DNase I-like"/>
    <property type="match status" value="1"/>
</dbReference>
<feature type="domain" description="Endonuclease/exonuclease/phosphatase" evidence="2">
    <location>
        <begin position="137"/>
        <end position="238"/>
    </location>
</feature>
<dbReference type="OrthoDB" id="4233733at2759"/>
<sequence length="269" mass="30784">MRIQTQEEHWTSGKVRDQEEAVFPLPTVRASGVVVPGDAPVRPLRRHAFTSKMPTRRQSTLPGMQWSTSDGRSIVSDPDERTIPAMLEKNLYLLQLNTMKSRAGMEALINDHQSQDLDVLLIQEPSITAYRTHVNHNTLRNSSKATGLILSRDFNRHYLAWGGNHIQPRFNEDASELIDFFYTYALRGCLPRGIPTFWSLSHPGRNSTIDQTVTNRPDLLVKCHLYHDNYSSDHRAIYSAWSLRTRRNSAAKARKAYDRADWDKIGNDV</sequence>
<evidence type="ECO:0000256" key="1">
    <source>
        <dbReference type="SAM" id="MobiDB-lite"/>
    </source>
</evidence>
<keyword evidence="3" id="KW-0695">RNA-directed DNA polymerase</keyword>
<dbReference type="AlphaFoldDB" id="A0A9W9N8Q2"/>
<evidence type="ECO:0000313" key="4">
    <source>
        <dbReference type="Proteomes" id="UP001150904"/>
    </source>
</evidence>
<dbReference type="RefSeq" id="XP_058311163.1">
    <property type="nucleotide sequence ID" value="XM_058448819.1"/>
</dbReference>
<dbReference type="Proteomes" id="UP001150904">
    <property type="component" value="Unassembled WGS sequence"/>
</dbReference>
<dbReference type="Pfam" id="PF14529">
    <property type="entry name" value="Exo_endo_phos_2"/>
    <property type="match status" value="1"/>
</dbReference>
<reference evidence="3" key="1">
    <citation type="submission" date="2022-12" db="EMBL/GenBank/DDBJ databases">
        <authorList>
            <person name="Petersen C."/>
        </authorList>
    </citation>
    <scope>NUCLEOTIDE SEQUENCE</scope>
    <source>
        <strain evidence="3">IBT 15544</strain>
    </source>
</reference>
<evidence type="ECO:0000259" key="2">
    <source>
        <dbReference type="Pfam" id="PF14529"/>
    </source>
</evidence>
<comment type="caution">
    <text evidence="3">The sequence shown here is derived from an EMBL/GenBank/DDBJ whole genome shotgun (WGS) entry which is preliminary data.</text>
</comment>
<dbReference type="GeneID" id="83176120"/>
<protein>
    <submittedName>
        <fullName evidence="3">Reverse transcriptase</fullName>
    </submittedName>
</protein>
<gene>
    <name evidence="3" type="ORF">N7498_001757</name>
</gene>
<accession>A0A9W9N8Q2</accession>
<dbReference type="InterPro" id="IPR036691">
    <property type="entry name" value="Endo/exonu/phosph_ase_sf"/>
</dbReference>
<dbReference type="EMBL" id="JAPQKR010000005">
    <property type="protein sequence ID" value="KAJ5215350.1"/>
    <property type="molecule type" value="Genomic_DNA"/>
</dbReference>